<accession>C1NA26</accession>
<protein>
    <submittedName>
        <fullName evidence="1">Predicted protein</fullName>
    </submittedName>
</protein>
<name>C1NA26_MICPC</name>
<proteinExistence type="predicted"/>
<keyword evidence="2" id="KW-1185">Reference proteome</keyword>
<evidence type="ECO:0000313" key="1">
    <source>
        <dbReference type="EMBL" id="EEH51170.1"/>
    </source>
</evidence>
<dbReference type="KEGG" id="mpp:MICPUCDRAFT_67817"/>
<reference evidence="1 2" key="1">
    <citation type="journal article" date="2009" name="Science">
        <title>Green evolution and dynamic adaptations revealed by genomes of the marine picoeukaryotes Micromonas.</title>
        <authorList>
            <person name="Worden A.Z."/>
            <person name="Lee J.H."/>
            <person name="Mock T."/>
            <person name="Rouze P."/>
            <person name="Simmons M.P."/>
            <person name="Aerts A.L."/>
            <person name="Allen A.E."/>
            <person name="Cuvelier M.L."/>
            <person name="Derelle E."/>
            <person name="Everett M.V."/>
            <person name="Foulon E."/>
            <person name="Grimwood J."/>
            <person name="Gundlach H."/>
            <person name="Henrissat B."/>
            <person name="Napoli C."/>
            <person name="McDonald S.M."/>
            <person name="Parker M.S."/>
            <person name="Rombauts S."/>
            <person name="Salamov A."/>
            <person name="Von Dassow P."/>
            <person name="Badger J.H."/>
            <person name="Coutinho P.M."/>
            <person name="Demir E."/>
            <person name="Dubchak I."/>
            <person name="Gentemann C."/>
            <person name="Eikrem W."/>
            <person name="Gready J.E."/>
            <person name="John U."/>
            <person name="Lanier W."/>
            <person name="Lindquist E.A."/>
            <person name="Lucas S."/>
            <person name="Mayer K.F."/>
            <person name="Moreau H."/>
            <person name="Not F."/>
            <person name="Otillar R."/>
            <person name="Panaud O."/>
            <person name="Pangilinan J."/>
            <person name="Paulsen I."/>
            <person name="Piegu B."/>
            <person name="Poliakov A."/>
            <person name="Robbens S."/>
            <person name="Schmutz J."/>
            <person name="Toulza E."/>
            <person name="Wyss T."/>
            <person name="Zelensky A."/>
            <person name="Zhou K."/>
            <person name="Armbrust E.V."/>
            <person name="Bhattacharya D."/>
            <person name="Goodenough U.W."/>
            <person name="Van de Peer Y."/>
            <person name="Grigoriev I.V."/>
        </authorList>
    </citation>
    <scope>NUCLEOTIDE SEQUENCE [LARGE SCALE GENOMIC DNA]</scope>
    <source>
        <strain evidence="1 2">CCMP1545</strain>
    </source>
</reference>
<dbReference type="EMBL" id="GG663752">
    <property type="protein sequence ID" value="EEH51170.1"/>
    <property type="molecule type" value="Genomic_DNA"/>
</dbReference>
<gene>
    <name evidence="1" type="ORF">MICPUCDRAFT_67817</name>
</gene>
<evidence type="ECO:0000313" key="2">
    <source>
        <dbReference type="Proteomes" id="UP000001876"/>
    </source>
</evidence>
<dbReference type="RefSeq" id="XP_003064836.1">
    <property type="nucleotide sequence ID" value="XM_003064790.1"/>
</dbReference>
<dbReference type="Proteomes" id="UP000001876">
    <property type="component" value="Unassembled WGS sequence"/>
</dbReference>
<organism evidence="2">
    <name type="scientific">Micromonas pusilla (strain CCMP1545)</name>
    <name type="common">Picoplanktonic green alga</name>
    <dbReference type="NCBI Taxonomy" id="564608"/>
    <lineage>
        <taxon>Eukaryota</taxon>
        <taxon>Viridiplantae</taxon>
        <taxon>Chlorophyta</taxon>
        <taxon>Mamiellophyceae</taxon>
        <taxon>Mamiellales</taxon>
        <taxon>Mamiellaceae</taxon>
        <taxon>Micromonas</taxon>
    </lineage>
</organism>
<dbReference type="AlphaFoldDB" id="C1NA26"/>
<dbReference type="GeneID" id="9690157"/>
<sequence>MVSSMCWRFLATRSNRAGHRARRDERSRERALGEVHQTLHLRGFEIRVGDELLLSHRLQRADPRLQQHRLQLRRLRPGLCVVDAAARGFRANHSRRPRATPRNRPLFPLPRLRRRARPLRRRGHPVDLIPLVQNLPGLFHEIHRSSLLQPETSNEIVVRPRGALRGVEVPRGPVRDAVVVDLRAPRPRRVRSRVPGSASRDPDEAVRVDVSVVLLPAAGRAVRVLRLRLFAAGIRGLFPRHICRGTVCHRSSKRRPRVPRRAAPESARPLCASPSVPGIFFVFFYLCAGFS</sequence>